<gene>
    <name evidence="2" type="ORF">RHODGE_RHODGE_04884</name>
</gene>
<organism evidence="2 3">
    <name type="scientific">Rhodoplanes serenus</name>
    <dbReference type="NCBI Taxonomy" id="200615"/>
    <lineage>
        <taxon>Bacteria</taxon>
        <taxon>Pseudomonadati</taxon>
        <taxon>Pseudomonadota</taxon>
        <taxon>Alphaproteobacteria</taxon>
        <taxon>Hyphomicrobiales</taxon>
        <taxon>Nitrobacteraceae</taxon>
        <taxon>Rhodoplanes</taxon>
    </lineage>
</organism>
<evidence type="ECO:0000313" key="3">
    <source>
        <dbReference type="Proteomes" id="UP000289200"/>
    </source>
</evidence>
<proteinExistence type="predicted"/>
<dbReference type="AlphaFoldDB" id="A0A327K1H0"/>
<dbReference type="EMBL" id="UWOC01000208">
    <property type="protein sequence ID" value="VCU11670.1"/>
    <property type="molecule type" value="Genomic_DNA"/>
</dbReference>
<dbReference type="Pfam" id="PF14384">
    <property type="entry name" value="BrnA_antitoxin"/>
    <property type="match status" value="1"/>
</dbReference>
<dbReference type="InterPro" id="IPR025528">
    <property type="entry name" value="BrnA_antitoxin"/>
</dbReference>
<feature type="region of interest" description="Disordered" evidence="1">
    <location>
        <begin position="84"/>
        <end position="122"/>
    </location>
</feature>
<reference evidence="3" key="1">
    <citation type="submission" date="2018-10" db="EMBL/GenBank/DDBJ databases">
        <authorList>
            <person name="Peiro R."/>
            <person name="Begona"/>
            <person name="Cbmso G."/>
            <person name="Lopez M."/>
            <person name="Gonzalez S."/>
            <person name="Sacristan E."/>
            <person name="Castillo E."/>
        </authorList>
    </citation>
    <scope>NUCLEOTIDE SEQUENCE [LARGE SCALE GENOMIC DNA]</scope>
</reference>
<sequence>MPRKKPAGAGTWADPDDAPELTEAHFEQADVYEGDRLVRPGRGPGRPKAASIKIAVSLRLDPDVLRYFRSTGPGWQSRMNAVLSRAARRRAAAQARPAAETRSRRAASGKSKRPEEVHPKRG</sequence>
<name>A0A327K1H0_9BRAD</name>
<feature type="compositionally biased region" description="Basic and acidic residues" evidence="1">
    <location>
        <begin position="112"/>
        <end position="122"/>
    </location>
</feature>
<protein>
    <recommendedName>
        <fullName evidence="4">BrnA antitoxin of type II toxin-antitoxin system</fullName>
    </recommendedName>
</protein>
<dbReference type="Proteomes" id="UP000289200">
    <property type="component" value="Unassembled WGS sequence"/>
</dbReference>
<evidence type="ECO:0000256" key="1">
    <source>
        <dbReference type="SAM" id="MobiDB-lite"/>
    </source>
</evidence>
<evidence type="ECO:0008006" key="4">
    <source>
        <dbReference type="Google" id="ProtNLM"/>
    </source>
</evidence>
<evidence type="ECO:0000313" key="2">
    <source>
        <dbReference type="EMBL" id="VCU11670.1"/>
    </source>
</evidence>
<dbReference type="RefSeq" id="WP_111386519.1">
    <property type="nucleotide sequence ID" value="NZ_NPEW01000175.1"/>
</dbReference>
<keyword evidence="3" id="KW-1185">Reference proteome</keyword>
<comment type="caution">
    <text evidence="2">The sequence shown here is derived from an EMBL/GenBank/DDBJ whole genome shotgun (WGS) entry which is preliminary data.</text>
</comment>
<dbReference type="OrthoDB" id="361944at2"/>
<accession>A0A327K1H0</accession>